<keyword evidence="3" id="KW-1185">Reference proteome</keyword>
<dbReference type="GO" id="GO:0003676">
    <property type="term" value="F:nucleic acid binding"/>
    <property type="evidence" value="ECO:0007669"/>
    <property type="project" value="InterPro"/>
</dbReference>
<keyword evidence="2" id="KW-0269">Exonuclease</keyword>
<accession>I4AJM6</accession>
<organism evidence="2 3">
    <name type="scientific">Bernardetia litoralis (strain ATCC 23117 / DSM 6794 / NBRC 15988 / NCIMB 1366 / Fx l1 / Sio-4)</name>
    <name type="common">Flexibacter litoralis</name>
    <dbReference type="NCBI Taxonomy" id="880071"/>
    <lineage>
        <taxon>Bacteria</taxon>
        <taxon>Pseudomonadati</taxon>
        <taxon>Bacteroidota</taxon>
        <taxon>Cytophagia</taxon>
        <taxon>Cytophagales</taxon>
        <taxon>Bernardetiaceae</taxon>
        <taxon>Bernardetia</taxon>
    </lineage>
</organism>
<proteinExistence type="predicted"/>
<dbReference type="OrthoDB" id="9791657at2"/>
<dbReference type="SMART" id="SM00479">
    <property type="entry name" value="EXOIII"/>
    <property type="match status" value="1"/>
</dbReference>
<dbReference type="InterPro" id="IPR012337">
    <property type="entry name" value="RNaseH-like_sf"/>
</dbReference>
<dbReference type="PANTHER" id="PTHR30231:SF41">
    <property type="entry name" value="DNA POLYMERASE III SUBUNIT EPSILON"/>
    <property type="match status" value="1"/>
</dbReference>
<dbReference type="KEGG" id="fli:Fleli_1762"/>
<dbReference type="Pfam" id="PF20600">
    <property type="entry name" value="ExoX-like_C"/>
    <property type="match status" value="1"/>
</dbReference>
<sequence length="269" mass="30938">MTLNLKNPLAFFDLEATGIDTIKDRIVEISIVKLMPNGEKEVHTHKINPTVPIPEITTKIHGISDEDVKDAPTFKQMAKTFANILKGCDLAGFNIMRFDVPMLVEEFLRAGVDFDISNRKLVDLQRIYHMMEPRTLSAAYKFYCNLELEGAHSAEVDTMACVGILEEQVRRYENQEHKDTFGTVTIPVKNDMEALHNLSFSNRIDLAGRMVYNDKKEAVFAFGKHKDKKIEDVLLKESSYYDWIMKNDFPLNTKQELTRIKLKMSMLNK</sequence>
<evidence type="ECO:0000313" key="2">
    <source>
        <dbReference type="EMBL" id="AFM04161.1"/>
    </source>
</evidence>
<dbReference type="InterPro" id="IPR036397">
    <property type="entry name" value="RNaseH_sf"/>
</dbReference>
<dbReference type="GO" id="GO:0008408">
    <property type="term" value="F:3'-5' exonuclease activity"/>
    <property type="evidence" value="ECO:0007669"/>
    <property type="project" value="TreeGrafter"/>
</dbReference>
<reference evidence="3" key="1">
    <citation type="submission" date="2012-06" db="EMBL/GenBank/DDBJ databases">
        <title>The complete genome of Flexibacter litoralis DSM 6794.</title>
        <authorList>
            <person name="Lucas S."/>
            <person name="Copeland A."/>
            <person name="Lapidus A."/>
            <person name="Glavina del Rio T."/>
            <person name="Dalin E."/>
            <person name="Tice H."/>
            <person name="Bruce D."/>
            <person name="Goodwin L."/>
            <person name="Pitluck S."/>
            <person name="Peters L."/>
            <person name="Ovchinnikova G."/>
            <person name="Lu M."/>
            <person name="Kyrpides N."/>
            <person name="Mavromatis K."/>
            <person name="Ivanova N."/>
            <person name="Brettin T."/>
            <person name="Detter J.C."/>
            <person name="Han C."/>
            <person name="Larimer F."/>
            <person name="Land M."/>
            <person name="Hauser L."/>
            <person name="Markowitz V."/>
            <person name="Cheng J.-F."/>
            <person name="Hugenholtz P."/>
            <person name="Woyke T."/>
            <person name="Wu D."/>
            <person name="Spring S."/>
            <person name="Lang E."/>
            <person name="Kopitz M."/>
            <person name="Brambilla E."/>
            <person name="Klenk H.-P."/>
            <person name="Eisen J.A."/>
        </authorList>
    </citation>
    <scope>NUCLEOTIDE SEQUENCE [LARGE SCALE GENOMIC DNA]</scope>
    <source>
        <strain evidence="3">ATCC 23117 / DSM 6794 / NBRC 15988 / NCIMB 1366 / Sio-4</strain>
    </source>
</reference>
<keyword evidence="2" id="KW-0540">Nuclease</keyword>
<name>I4AJM6_BERLS</name>
<protein>
    <submittedName>
        <fullName evidence="2">DNA polymerase III epsilon subunit-like 3'-5' exonuclease</fullName>
    </submittedName>
</protein>
<dbReference type="STRING" id="880071.Fleli_1762"/>
<dbReference type="InterPro" id="IPR046768">
    <property type="entry name" value="ExoX-like_C"/>
</dbReference>
<dbReference type="PANTHER" id="PTHR30231">
    <property type="entry name" value="DNA POLYMERASE III SUBUNIT EPSILON"/>
    <property type="match status" value="1"/>
</dbReference>
<dbReference type="CDD" id="cd06127">
    <property type="entry name" value="DEDDh"/>
    <property type="match status" value="1"/>
</dbReference>
<evidence type="ECO:0000313" key="3">
    <source>
        <dbReference type="Proteomes" id="UP000006054"/>
    </source>
</evidence>
<dbReference type="EMBL" id="CP003345">
    <property type="protein sequence ID" value="AFM04161.1"/>
    <property type="molecule type" value="Genomic_DNA"/>
</dbReference>
<gene>
    <name evidence="2" type="ordered locus">Fleli_1762</name>
</gene>
<dbReference type="HOGENOM" id="CLU_061549_0_0_10"/>
<dbReference type="Proteomes" id="UP000006054">
    <property type="component" value="Chromosome"/>
</dbReference>
<dbReference type="GO" id="GO:0045004">
    <property type="term" value="P:DNA replication proofreading"/>
    <property type="evidence" value="ECO:0007669"/>
    <property type="project" value="TreeGrafter"/>
</dbReference>
<dbReference type="eggNOG" id="COG0847">
    <property type="taxonomic scope" value="Bacteria"/>
</dbReference>
<keyword evidence="2" id="KW-0378">Hydrolase</keyword>
<feature type="domain" description="Exonuclease" evidence="1">
    <location>
        <begin position="8"/>
        <end position="174"/>
    </location>
</feature>
<dbReference type="InterPro" id="IPR013520">
    <property type="entry name" value="Ribonucl_H"/>
</dbReference>
<dbReference type="AlphaFoldDB" id="I4AJM6"/>
<dbReference type="Pfam" id="PF00929">
    <property type="entry name" value="RNase_T"/>
    <property type="match status" value="1"/>
</dbReference>
<evidence type="ECO:0000259" key="1">
    <source>
        <dbReference type="SMART" id="SM00479"/>
    </source>
</evidence>
<dbReference type="Gene3D" id="3.30.420.10">
    <property type="entry name" value="Ribonuclease H-like superfamily/Ribonuclease H"/>
    <property type="match status" value="1"/>
</dbReference>
<dbReference type="PATRIC" id="fig|880071.3.peg.1737"/>
<dbReference type="SUPFAM" id="SSF53098">
    <property type="entry name" value="Ribonuclease H-like"/>
    <property type="match status" value="1"/>
</dbReference>
<dbReference type="GO" id="GO:0005829">
    <property type="term" value="C:cytosol"/>
    <property type="evidence" value="ECO:0007669"/>
    <property type="project" value="TreeGrafter"/>
</dbReference>
<dbReference type="RefSeq" id="WP_014797614.1">
    <property type="nucleotide sequence ID" value="NC_018018.1"/>
</dbReference>